<name>A0A382QRS4_9ZZZZ</name>
<dbReference type="AlphaFoldDB" id="A0A382QRS4"/>
<proteinExistence type="predicted"/>
<evidence type="ECO:0000313" key="1">
    <source>
        <dbReference type="EMBL" id="SVC87031.1"/>
    </source>
</evidence>
<feature type="non-terminal residue" evidence="1">
    <location>
        <position position="49"/>
    </location>
</feature>
<reference evidence="1" key="1">
    <citation type="submission" date="2018-05" db="EMBL/GenBank/DDBJ databases">
        <authorList>
            <person name="Lanie J.A."/>
            <person name="Ng W.-L."/>
            <person name="Kazmierczak K.M."/>
            <person name="Andrzejewski T.M."/>
            <person name="Davidsen T.M."/>
            <person name="Wayne K.J."/>
            <person name="Tettelin H."/>
            <person name="Glass J.I."/>
            <person name="Rusch D."/>
            <person name="Podicherti R."/>
            <person name="Tsui H.-C.T."/>
            <person name="Winkler M.E."/>
        </authorList>
    </citation>
    <scope>NUCLEOTIDE SEQUENCE</scope>
</reference>
<protein>
    <submittedName>
        <fullName evidence="1">Uncharacterized protein</fullName>
    </submittedName>
</protein>
<dbReference type="EMBL" id="UINC01115764">
    <property type="protein sequence ID" value="SVC87031.1"/>
    <property type="molecule type" value="Genomic_DNA"/>
</dbReference>
<sequence length="49" mass="5491">MKPYRYPASHIGSALDCDCTINPIAVRSDLAVEPRWFYGPRLAGSEIRP</sequence>
<gene>
    <name evidence="1" type="ORF">METZ01_LOCUS339885</name>
</gene>
<accession>A0A382QRS4</accession>
<organism evidence="1">
    <name type="scientific">marine metagenome</name>
    <dbReference type="NCBI Taxonomy" id="408172"/>
    <lineage>
        <taxon>unclassified sequences</taxon>
        <taxon>metagenomes</taxon>
        <taxon>ecological metagenomes</taxon>
    </lineage>
</organism>